<dbReference type="Pfam" id="PF04773">
    <property type="entry name" value="FecR"/>
    <property type="match status" value="1"/>
</dbReference>
<keyword evidence="1" id="KW-0472">Membrane</keyword>
<dbReference type="Gene3D" id="3.55.50.30">
    <property type="match status" value="1"/>
</dbReference>
<dbReference type="Gene3D" id="2.60.120.1440">
    <property type="match status" value="1"/>
</dbReference>
<name>A0A6G1VK51_9BACT</name>
<reference evidence="4 5" key="1">
    <citation type="submission" date="2019-09" db="EMBL/GenBank/DDBJ databases">
        <title>Distinct polysaccharide growth profiles of human intestinal Prevotella copri isolates.</title>
        <authorList>
            <person name="Fehlner-Peach H."/>
            <person name="Magnabosco C."/>
            <person name="Raghavan V."/>
            <person name="Scher J.U."/>
            <person name="Tett A."/>
            <person name="Cox L.M."/>
            <person name="Gottsegen C."/>
            <person name="Watters A."/>
            <person name="Wiltshire- Gordon J.D."/>
            <person name="Segata N."/>
            <person name="Bonneau R."/>
            <person name="Littman D.R."/>
        </authorList>
    </citation>
    <scope>NUCLEOTIDE SEQUENCE [LARGE SCALE GENOMIC DNA]</scope>
    <source>
        <strain evidence="5">iAA917</strain>
    </source>
</reference>
<accession>A0A6G1VK51</accession>
<feature type="domain" description="FecR protein" evidence="2">
    <location>
        <begin position="131"/>
        <end position="224"/>
    </location>
</feature>
<keyword evidence="1" id="KW-0812">Transmembrane</keyword>
<evidence type="ECO:0000313" key="4">
    <source>
        <dbReference type="EMBL" id="MQP13877.1"/>
    </source>
</evidence>
<dbReference type="OrthoDB" id="676789at2"/>
<dbReference type="EMBL" id="VZAH01000057">
    <property type="protein sequence ID" value="MQP13877.1"/>
    <property type="molecule type" value="Genomic_DNA"/>
</dbReference>
<organism evidence="4 5">
    <name type="scientific">Segatella copri</name>
    <dbReference type="NCBI Taxonomy" id="165179"/>
    <lineage>
        <taxon>Bacteria</taxon>
        <taxon>Pseudomonadati</taxon>
        <taxon>Bacteroidota</taxon>
        <taxon>Bacteroidia</taxon>
        <taxon>Bacteroidales</taxon>
        <taxon>Prevotellaceae</taxon>
        <taxon>Segatella</taxon>
    </lineage>
</organism>
<dbReference type="InterPro" id="IPR012373">
    <property type="entry name" value="Ferrdict_sens_TM"/>
</dbReference>
<evidence type="ECO:0000256" key="1">
    <source>
        <dbReference type="SAM" id="Phobius"/>
    </source>
</evidence>
<keyword evidence="1" id="KW-1133">Transmembrane helix</keyword>
<evidence type="ECO:0000259" key="3">
    <source>
        <dbReference type="Pfam" id="PF16344"/>
    </source>
</evidence>
<dbReference type="PANTHER" id="PTHR30273:SF2">
    <property type="entry name" value="PROTEIN FECR"/>
    <property type="match status" value="1"/>
</dbReference>
<feature type="transmembrane region" description="Helical" evidence="1">
    <location>
        <begin position="93"/>
        <end position="115"/>
    </location>
</feature>
<comment type="caution">
    <text evidence="4">The sequence shown here is derived from an EMBL/GenBank/DDBJ whole genome shotgun (WGS) entry which is preliminary data.</text>
</comment>
<proteinExistence type="predicted"/>
<dbReference type="AlphaFoldDB" id="A0A6G1VK51"/>
<protein>
    <submittedName>
        <fullName evidence="4">FecR family protein</fullName>
    </submittedName>
</protein>
<evidence type="ECO:0000259" key="2">
    <source>
        <dbReference type="Pfam" id="PF04773"/>
    </source>
</evidence>
<dbReference type="PIRSF" id="PIRSF018266">
    <property type="entry name" value="FecR"/>
    <property type="match status" value="1"/>
</dbReference>
<dbReference type="Pfam" id="PF16344">
    <property type="entry name" value="FecR_C"/>
    <property type="match status" value="1"/>
</dbReference>
<dbReference type="InterPro" id="IPR006860">
    <property type="entry name" value="FecR"/>
</dbReference>
<evidence type="ECO:0000313" key="5">
    <source>
        <dbReference type="Proteomes" id="UP000477980"/>
    </source>
</evidence>
<dbReference type="Proteomes" id="UP000477980">
    <property type="component" value="Unassembled WGS sequence"/>
</dbReference>
<dbReference type="InterPro" id="IPR032508">
    <property type="entry name" value="FecR_C"/>
</dbReference>
<feature type="domain" description="Protein FecR C-terminal" evidence="3">
    <location>
        <begin position="271"/>
        <end position="340"/>
    </location>
</feature>
<sequence length="341" mass="38475">MNKIQFEELAIRYFTGDLDSEGILLLEDEIRQSEEAKKTFDELKEIWAASTTQEELDSYDYKAAYQRFLHKISEDSDETDEDQKEENPRFYHIYRWIGGIAASLLILFGATYLSYQQGQKNLQNTFADIVVATPNGSSTSVNLPDGSIVKLNGGSRISYSQGYGVDSRIVNIEGEGYFEVKKDSTKPFIVNSANIIVKVLGTKFNFCDYPKETQALVALDEGKVNMTCIESKQEITLLPNQHVVFDKKTGAMTLLDTKTLANKCQWTKGIIAFNGESLKDIAAVLERCYSIKFKISPSKQNSLHFYGVFYRNSQNVYDIMEALAATGKFTYKISGKTIIIQ</sequence>
<dbReference type="PANTHER" id="PTHR30273">
    <property type="entry name" value="PERIPLASMIC SIGNAL SENSOR AND SIGMA FACTOR ACTIVATOR FECR-RELATED"/>
    <property type="match status" value="1"/>
</dbReference>
<dbReference type="RefSeq" id="WP_153090683.1">
    <property type="nucleotide sequence ID" value="NZ_DAWDMP010000007.1"/>
</dbReference>
<gene>
    <name evidence="4" type="ORF">F7D25_05540</name>
</gene>
<dbReference type="GO" id="GO:0016989">
    <property type="term" value="F:sigma factor antagonist activity"/>
    <property type="evidence" value="ECO:0007669"/>
    <property type="project" value="TreeGrafter"/>
</dbReference>